<feature type="region of interest" description="Disordered" evidence="1">
    <location>
        <begin position="39"/>
        <end position="110"/>
    </location>
</feature>
<accession>A0A7C8I3B0</accession>
<evidence type="ECO:0000313" key="3">
    <source>
        <dbReference type="EMBL" id="KAF2866891.1"/>
    </source>
</evidence>
<feature type="compositionally biased region" description="Polar residues" evidence="1">
    <location>
        <begin position="47"/>
        <end position="57"/>
    </location>
</feature>
<evidence type="ECO:0000313" key="4">
    <source>
        <dbReference type="Proteomes" id="UP000481861"/>
    </source>
</evidence>
<organism evidence="3 4">
    <name type="scientific">Massariosphaeria phaeospora</name>
    <dbReference type="NCBI Taxonomy" id="100035"/>
    <lineage>
        <taxon>Eukaryota</taxon>
        <taxon>Fungi</taxon>
        <taxon>Dikarya</taxon>
        <taxon>Ascomycota</taxon>
        <taxon>Pezizomycotina</taxon>
        <taxon>Dothideomycetes</taxon>
        <taxon>Pleosporomycetidae</taxon>
        <taxon>Pleosporales</taxon>
        <taxon>Pleosporales incertae sedis</taxon>
        <taxon>Massariosphaeria</taxon>
    </lineage>
</organism>
<feature type="transmembrane region" description="Helical" evidence="2">
    <location>
        <begin position="12"/>
        <end position="29"/>
    </location>
</feature>
<dbReference type="AlphaFoldDB" id="A0A7C8I3B0"/>
<evidence type="ECO:0000256" key="2">
    <source>
        <dbReference type="SAM" id="Phobius"/>
    </source>
</evidence>
<name>A0A7C8I3B0_9PLEO</name>
<dbReference type="EMBL" id="JAADJZ010000025">
    <property type="protein sequence ID" value="KAF2866891.1"/>
    <property type="molecule type" value="Genomic_DNA"/>
</dbReference>
<reference evidence="3 4" key="1">
    <citation type="submission" date="2020-01" db="EMBL/GenBank/DDBJ databases">
        <authorList>
            <consortium name="DOE Joint Genome Institute"/>
            <person name="Haridas S."/>
            <person name="Albert R."/>
            <person name="Binder M."/>
            <person name="Bloem J."/>
            <person name="Labutti K."/>
            <person name="Salamov A."/>
            <person name="Andreopoulos B."/>
            <person name="Baker S.E."/>
            <person name="Barry K."/>
            <person name="Bills G."/>
            <person name="Bluhm B.H."/>
            <person name="Cannon C."/>
            <person name="Castanera R."/>
            <person name="Culley D.E."/>
            <person name="Daum C."/>
            <person name="Ezra D."/>
            <person name="Gonzalez J.B."/>
            <person name="Henrissat B."/>
            <person name="Kuo A."/>
            <person name="Liang C."/>
            <person name="Lipzen A."/>
            <person name="Lutzoni F."/>
            <person name="Magnuson J."/>
            <person name="Mondo S."/>
            <person name="Nolan M."/>
            <person name="Ohm R."/>
            <person name="Pangilinan J."/>
            <person name="Park H.-J.H."/>
            <person name="Ramirez L."/>
            <person name="Alfaro M."/>
            <person name="Sun H."/>
            <person name="Tritt A."/>
            <person name="Yoshinaga Y."/>
            <person name="Zwiers L.-H.L."/>
            <person name="Turgeon B.G."/>
            <person name="Goodwin S.B."/>
            <person name="Spatafora J.W."/>
            <person name="Crous P.W."/>
            <person name="Grigoriev I.V."/>
        </authorList>
    </citation>
    <scope>NUCLEOTIDE SEQUENCE [LARGE SCALE GENOMIC DNA]</scope>
    <source>
        <strain evidence="3 4">CBS 611.86</strain>
    </source>
</reference>
<keyword evidence="2" id="KW-0812">Transmembrane</keyword>
<dbReference type="Proteomes" id="UP000481861">
    <property type="component" value="Unassembled WGS sequence"/>
</dbReference>
<proteinExistence type="predicted"/>
<protein>
    <submittedName>
        <fullName evidence="3">Uncharacterized protein</fullName>
    </submittedName>
</protein>
<sequence length="190" mass="21297">MYHPRRTHTGPKHIYILTVSVGLITALYSRPIAPPQNPIRGYACTHPSVNTQDTSSRPRAARREKTLPTLALGHTRTHHIPPRPHRHDTTRHPRPSHTHHSQSPCPSHSREQSHCSCPCVHHRPYRRAARTAPLPPDAAGTRRAASAWRRWPAYLHAAADSPLWNSAGWPCTRGYGAAGARCRGPRRRSV</sequence>
<evidence type="ECO:0000256" key="1">
    <source>
        <dbReference type="SAM" id="MobiDB-lite"/>
    </source>
</evidence>
<gene>
    <name evidence="3" type="ORF">BDV95DRAFT_583117</name>
</gene>
<keyword evidence="2" id="KW-0472">Membrane</keyword>
<feature type="compositionally biased region" description="Basic residues" evidence="1">
    <location>
        <begin position="75"/>
        <end position="100"/>
    </location>
</feature>
<comment type="caution">
    <text evidence="3">The sequence shown here is derived from an EMBL/GenBank/DDBJ whole genome shotgun (WGS) entry which is preliminary data.</text>
</comment>
<keyword evidence="4" id="KW-1185">Reference proteome</keyword>
<keyword evidence="2" id="KW-1133">Transmembrane helix</keyword>